<dbReference type="Gene3D" id="3.40.80.10">
    <property type="entry name" value="Peptidoglycan recognition protein-like"/>
    <property type="match status" value="1"/>
</dbReference>
<dbReference type="Gene3D" id="1.10.101.10">
    <property type="entry name" value="PGBD-like superfamily/PGBD"/>
    <property type="match status" value="1"/>
</dbReference>
<sequence>MSVAEINTWHLARGFSGVGYHRIVHLNGLREAGRPIEQIGAHVKGHNTGTIGVVYVGGMSVDMKHAADTRTSEQKEALIAEIVDLRDRFNIRKISGHNDYDKGKACPCFDARAEYGYLFPDNSVAWTPADEMLQRGDHGPAVAAWVDQLGRYRHMIDHKWPVQPTDTFDHTIEIVTIWFQKLRGIVADGVVGPQTRDEMDRALSGKAPYLALAA</sequence>
<organism evidence="2 3">
    <name type="scientific">Martelella radicis</name>
    <dbReference type="NCBI Taxonomy" id="1397476"/>
    <lineage>
        <taxon>Bacteria</taxon>
        <taxon>Pseudomonadati</taxon>
        <taxon>Pseudomonadota</taxon>
        <taxon>Alphaproteobacteria</taxon>
        <taxon>Hyphomicrobiales</taxon>
        <taxon>Aurantimonadaceae</taxon>
        <taxon>Martelella</taxon>
    </lineage>
</organism>
<dbReference type="AlphaFoldDB" id="A0A7W6KN95"/>
<dbReference type="InterPro" id="IPR036366">
    <property type="entry name" value="PGBDSf"/>
</dbReference>
<dbReference type="InterPro" id="IPR002502">
    <property type="entry name" value="Amidase_domain"/>
</dbReference>
<dbReference type="SUPFAM" id="SSF47090">
    <property type="entry name" value="PGBD-like"/>
    <property type="match status" value="1"/>
</dbReference>
<dbReference type="Pfam" id="PF01510">
    <property type="entry name" value="Amidase_2"/>
    <property type="match status" value="1"/>
</dbReference>
<gene>
    <name evidence="2" type="ORF">GGR30_002868</name>
</gene>
<comment type="caution">
    <text evidence="2">The sequence shown here is derived from an EMBL/GenBank/DDBJ whole genome shotgun (WGS) entry which is preliminary data.</text>
</comment>
<evidence type="ECO:0000259" key="1">
    <source>
        <dbReference type="Pfam" id="PF01510"/>
    </source>
</evidence>
<evidence type="ECO:0000313" key="3">
    <source>
        <dbReference type="Proteomes" id="UP000530571"/>
    </source>
</evidence>
<proteinExistence type="predicted"/>
<dbReference type="InterPro" id="IPR036365">
    <property type="entry name" value="PGBD-like_sf"/>
</dbReference>
<dbReference type="GO" id="GO:0009253">
    <property type="term" value="P:peptidoglycan catabolic process"/>
    <property type="evidence" value="ECO:0007669"/>
    <property type="project" value="InterPro"/>
</dbReference>
<dbReference type="GO" id="GO:0008745">
    <property type="term" value="F:N-acetylmuramoyl-L-alanine amidase activity"/>
    <property type="evidence" value="ECO:0007669"/>
    <property type="project" value="InterPro"/>
</dbReference>
<name>A0A7W6KN95_9HYPH</name>
<accession>A0A7W6KN95</accession>
<dbReference type="CDD" id="cd06583">
    <property type="entry name" value="PGRP"/>
    <property type="match status" value="1"/>
</dbReference>
<dbReference type="EMBL" id="JACIDZ010000009">
    <property type="protein sequence ID" value="MBB4122933.1"/>
    <property type="molecule type" value="Genomic_DNA"/>
</dbReference>
<reference evidence="2 3" key="1">
    <citation type="submission" date="2020-08" db="EMBL/GenBank/DDBJ databases">
        <title>Genomic Encyclopedia of Type Strains, Phase IV (KMG-IV): sequencing the most valuable type-strain genomes for metagenomic binning, comparative biology and taxonomic classification.</title>
        <authorList>
            <person name="Goeker M."/>
        </authorList>
    </citation>
    <scope>NUCLEOTIDE SEQUENCE [LARGE SCALE GENOMIC DNA]</scope>
    <source>
        <strain evidence="2 3">DSM 28101</strain>
    </source>
</reference>
<protein>
    <recommendedName>
        <fullName evidence="1">N-acetylmuramoyl-L-alanine amidase domain-containing protein</fullName>
    </recommendedName>
</protein>
<evidence type="ECO:0000313" key="2">
    <source>
        <dbReference type="EMBL" id="MBB4122933.1"/>
    </source>
</evidence>
<dbReference type="InterPro" id="IPR036505">
    <property type="entry name" value="Amidase/PGRP_sf"/>
</dbReference>
<keyword evidence="3" id="KW-1185">Reference proteome</keyword>
<dbReference type="SUPFAM" id="SSF55846">
    <property type="entry name" value="N-acetylmuramoyl-L-alanine amidase-like"/>
    <property type="match status" value="1"/>
</dbReference>
<feature type="domain" description="N-acetylmuramoyl-L-alanine amidase" evidence="1">
    <location>
        <begin position="16"/>
        <end position="107"/>
    </location>
</feature>
<dbReference type="Proteomes" id="UP000530571">
    <property type="component" value="Unassembled WGS sequence"/>
</dbReference>